<dbReference type="AlphaFoldDB" id="A0A367ILI9"/>
<evidence type="ECO:0000313" key="5">
    <source>
        <dbReference type="EMBL" id="RCH78552.1"/>
    </source>
</evidence>
<dbReference type="Gene3D" id="3.30.70.330">
    <property type="match status" value="1"/>
</dbReference>
<dbReference type="STRING" id="4846.A0A367ILI9"/>
<dbReference type="PROSITE" id="PS51309">
    <property type="entry name" value="PABC"/>
    <property type="match status" value="1"/>
</dbReference>
<comment type="caution">
    <text evidence="5">The sequence shown here is derived from an EMBL/GenBank/DDBJ whole genome shotgun (WGS) entry which is preliminary data.</text>
</comment>
<sequence length="381" mass="43220">MYTAIQPFNTTRHYPMEIKHQVKPTPIDYTNLYIKNLDLDVQSMDLFTHFRTFGSIVSARVMRHPYTNQSRGFGFVSFSRMEDAVMAKEKMNGQRINTKSIMVAFHEPKKMKEDYPPNYSEKRMREENLYKHVPEKMNKYTHTLPLKRQISAPIHHAGAGGGAGAGAGGGNSSNGLFVPVYSPRGLRRSGSAESMATTTTANSSHLKRQAIIRAILQVGEQQENNMQDIVDMLLTLKRKDLATCLFNKTFLKGEIQRAKEALDLFKEEKHELLLPNIKIPPRCSQAIPIVAPTDAGDKLKKESDAKDSKDEVEKFLESLKNLTLYEQKQMLGDRLFPLVKATGVKHAPRVTIRLLDSISIFELAHLMYNRSQLKSLVEKNK</sequence>
<dbReference type="InterPro" id="IPR000504">
    <property type="entry name" value="RRM_dom"/>
</dbReference>
<dbReference type="SUPFAM" id="SSF63570">
    <property type="entry name" value="PABC (PABP) domain"/>
    <property type="match status" value="1"/>
</dbReference>
<proteinExistence type="inferred from homology"/>
<comment type="similarity">
    <text evidence="1">Belongs to the polyadenylate-binding protein type-1 family.</text>
</comment>
<dbReference type="Proteomes" id="UP000253551">
    <property type="component" value="Unassembled WGS sequence"/>
</dbReference>
<feature type="domain" description="RRM" evidence="3">
    <location>
        <begin position="30"/>
        <end position="108"/>
    </location>
</feature>
<dbReference type="PROSITE" id="PS50102">
    <property type="entry name" value="RRM"/>
    <property type="match status" value="1"/>
</dbReference>
<dbReference type="InterPro" id="IPR035979">
    <property type="entry name" value="RBD_domain_sf"/>
</dbReference>
<dbReference type="GO" id="GO:0003723">
    <property type="term" value="F:RNA binding"/>
    <property type="evidence" value="ECO:0007669"/>
    <property type="project" value="UniProtKB-UniRule"/>
</dbReference>
<dbReference type="InterPro" id="IPR012677">
    <property type="entry name" value="Nucleotide-bd_a/b_plait_sf"/>
</dbReference>
<organism evidence="5 6">
    <name type="scientific">Rhizopus stolonifer</name>
    <name type="common">Rhizopus nigricans</name>
    <dbReference type="NCBI Taxonomy" id="4846"/>
    <lineage>
        <taxon>Eukaryota</taxon>
        <taxon>Fungi</taxon>
        <taxon>Fungi incertae sedis</taxon>
        <taxon>Mucoromycota</taxon>
        <taxon>Mucoromycotina</taxon>
        <taxon>Mucoromycetes</taxon>
        <taxon>Mucorales</taxon>
        <taxon>Mucorineae</taxon>
        <taxon>Rhizopodaceae</taxon>
        <taxon>Rhizopus</taxon>
    </lineage>
</organism>
<protein>
    <submittedName>
        <fullName evidence="5">Uncharacterized protein</fullName>
    </submittedName>
</protein>
<name>A0A367ILI9_RHIST</name>
<keyword evidence="2" id="KW-0694">RNA-binding</keyword>
<feature type="domain" description="PABC" evidence="4">
    <location>
        <begin position="311"/>
        <end position="381"/>
    </location>
</feature>
<dbReference type="InterPro" id="IPR002004">
    <property type="entry name" value="PABP_HYD_C"/>
</dbReference>
<evidence type="ECO:0000313" key="6">
    <source>
        <dbReference type="Proteomes" id="UP000253551"/>
    </source>
</evidence>
<dbReference type="Gene3D" id="1.10.1900.10">
    <property type="entry name" value="c-terminal domain of poly(a) binding protein"/>
    <property type="match status" value="1"/>
</dbReference>
<dbReference type="EMBL" id="PJQM01007152">
    <property type="protein sequence ID" value="RCH78552.1"/>
    <property type="molecule type" value="Genomic_DNA"/>
</dbReference>
<dbReference type="Pfam" id="PF00658">
    <property type="entry name" value="MLLE"/>
    <property type="match status" value="1"/>
</dbReference>
<accession>A0A367ILI9</accession>
<dbReference type="SMART" id="SM00517">
    <property type="entry name" value="PolyA"/>
    <property type="match status" value="1"/>
</dbReference>
<evidence type="ECO:0000256" key="1">
    <source>
        <dbReference type="ARBA" id="ARBA00008557"/>
    </source>
</evidence>
<gene>
    <name evidence="5" type="ORF">CU098_003956</name>
</gene>
<evidence type="ECO:0000259" key="3">
    <source>
        <dbReference type="PROSITE" id="PS50102"/>
    </source>
</evidence>
<evidence type="ECO:0000256" key="2">
    <source>
        <dbReference type="PROSITE-ProRule" id="PRU00176"/>
    </source>
</evidence>
<dbReference type="SMART" id="SM00360">
    <property type="entry name" value="RRM"/>
    <property type="match status" value="1"/>
</dbReference>
<evidence type="ECO:0000259" key="4">
    <source>
        <dbReference type="PROSITE" id="PS51309"/>
    </source>
</evidence>
<dbReference type="Pfam" id="PF00076">
    <property type="entry name" value="RRM_1"/>
    <property type="match status" value="1"/>
</dbReference>
<dbReference type="InterPro" id="IPR050441">
    <property type="entry name" value="RBM"/>
</dbReference>
<dbReference type="InterPro" id="IPR036053">
    <property type="entry name" value="PABP-dom"/>
</dbReference>
<reference evidence="5 6" key="1">
    <citation type="journal article" date="2018" name="G3 (Bethesda)">
        <title>Phylogenetic and Phylogenomic Definition of Rhizopus Species.</title>
        <authorList>
            <person name="Gryganskyi A.P."/>
            <person name="Golan J."/>
            <person name="Dolatabadi S."/>
            <person name="Mondo S."/>
            <person name="Robb S."/>
            <person name="Idnurm A."/>
            <person name="Muszewska A."/>
            <person name="Steczkiewicz K."/>
            <person name="Masonjones S."/>
            <person name="Liao H.L."/>
            <person name="Gajdeczka M.T."/>
            <person name="Anike F."/>
            <person name="Vuek A."/>
            <person name="Anishchenko I.M."/>
            <person name="Voigt K."/>
            <person name="de Hoog G.S."/>
            <person name="Smith M.E."/>
            <person name="Heitman J."/>
            <person name="Vilgalys R."/>
            <person name="Stajich J.E."/>
        </authorList>
    </citation>
    <scope>NUCLEOTIDE SEQUENCE [LARGE SCALE GENOMIC DNA]</scope>
    <source>
        <strain evidence="5 6">LSU 92-RS-03</strain>
    </source>
</reference>
<dbReference type="PANTHER" id="PTHR48034">
    <property type="entry name" value="TRANSFORMER-2 SEX-DETERMINING PROTEIN-RELATED"/>
    <property type="match status" value="1"/>
</dbReference>
<dbReference type="OrthoDB" id="6159137at2759"/>
<keyword evidence="6" id="KW-1185">Reference proteome</keyword>
<dbReference type="SUPFAM" id="SSF54928">
    <property type="entry name" value="RNA-binding domain, RBD"/>
    <property type="match status" value="1"/>
</dbReference>